<dbReference type="Proteomes" id="UP000274578">
    <property type="component" value="Chromosome 1"/>
</dbReference>
<accession>A0A448L7A9</accession>
<dbReference type="Gene3D" id="1.10.720.160">
    <property type="match status" value="1"/>
</dbReference>
<dbReference type="SUPFAM" id="SSF53067">
    <property type="entry name" value="Actin-like ATPase domain"/>
    <property type="match status" value="2"/>
</dbReference>
<proteinExistence type="predicted"/>
<name>A0A448L7A9_9BACT</name>
<sequence>MRLIADSGSTKTDWVLTDKGQIVGSWKTQGINPCHQQPAEIRQVLCTELFPLSDGKSLSDIQLSFYGSGCTADLIPTMTTLLADSFQLSTDSIEVAGDLLAAARAVCGHEEGIACILGTGANSCLYDGQHIVQNTPPLGYILGDEGSGAVLGERFLNGIFKGSLPASLRDLYLEETGQSYADVIRRVYREPLANRYLASVALFVSRHLEEECLKKLVKDNFSDFILRNIEPYHSRLPIGFVGSVAYGFAELLTEVCHDFGYEVNGIDKSPLVGLMQRYYVDEC</sequence>
<gene>
    <name evidence="1" type="ORF">NCTC13071_01893</name>
</gene>
<dbReference type="Gene3D" id="3.30.420.40">
    <property type="match status" value="2"/>
</dbReference>
<dbReference type="RefSeq" id="WP_018919247.1">
    <property type="nucleotide sequence ID" value="NZ_LR134384.1"/>
</dbReference>
<dbReference type="InterPro" id="IPR043129">
    <property type="entry name" value="ATPase_NBD"/>
</dbReference>
<dbReference type="AlphaFoldDB" id="A0A448L7A9"/>
<dbReference type="EMBL" id="LR134384">
    <property type="protein sequence ID" value="VEH15878.1"/>
    <property type="molecule type" value="Genomic_DNA"/>
</dbReference>
<dbReference type="PANTHER" id="PTHR43190:SF3">
    <property type="entry name" value="N-ACETYL-D-GLUCOSAMINE KINASE"/>
    <property type="match status" value="1"/>
</dbReference>
<evidence type="ECO:0000313" key="1">
    <source>
        <dbReference type="EMBL" id="VEH15878.1"/>
    </source>
</evidence>
<dbReference type="KEGG" id="poc:NCTC13071_01893"/>
<evidence type="ECO:0008006" key="3">
    <source>
        <dbReference type="Google" id="ProtNLM"/>
    </source>
</evidence>
<dbReference type="CDD" id="cd24079">
    <property type="entry name" value="ASKHA_NBD_PG1100-like"/>
    <property type="match status" value="1"/>
</dbReference>
<evidence type="ECO:0000313" key="2">
    <source>
        <dbReference type="Proteomes" id="UP000274578"/>
    </source>
</evidence>
<organism evidence="1 2">
    <name type="scientific">Segatella oris</name>
    <dbReference type="NCBI Taxonomy" id="28135"/>
    <lineage>
        <taxon>Bacteria</taxon>
        <taxon>Pseudomonadati</taxon>
        <taxon>Bacteroidota</taxon>
        <taxon>Bacteroidia</taxon>
        <taxon>Bacteroidales</taxon>
        <taxon>Prevotellaceae</taxon>
        <taxon>Segatella</taxon>
    </lineage>
</organism>
<dbReference type="PANTHER" id="PTHR43190">
    <property type="entry name" value="N-ACETYL-D-GLUCOSAMINE KINASE"/>
    <property type="match status" value="1"/>
</dbReference>
<reference evidence="1 2" key="1">
    <citation type="submission" date="2018-12" db="EMBL/GenBank/DDBJ databases">
        <authorList>
            <consortium name="Pathogen Informatics"/>
        </authorList>
    </citation>
    <scope>NUCLEOTIDE SEQUENCE [LARGE SCALE GENOMIC DNA]</scope>
    <source>
        <strain evidence="1 2">NCTC13071</strain>
    </source>
</reference>
<dbReference type="GeneID" id="85012684"/>
<dbReference type="InterPro" id="IPR052519">
    <property type="entry name" value="Euk-type_GlcNAc_Kinase"/>
</dbReference>
<protein>
    <recommendedName>
        <fullName evidence="3">BadF/BadG/BcrA/BcrD ATPase family</fullName>
    </recommendedName>
</protein>